<dbReference type="PANTHER" id="PTHR36174">
    <property type="entry name" value="LIPID II:GLYCINE GLYCYLTRANSFERASE"/>
    <property type="match status" value="1"/>
</dbReference>
<name>A4BSK1_9GAMM</name>
<protein>
    <recommendedName>
        <fullName evidence="1">BioF2-like acetyltransferase domain-containing protein</fullName>
    </recommendedName>
</protein>
<gene>
    <name evidence="2" type="ORF">NB231_08440</name>
</gene>
<proteinExistence type="predicted"/>
<accession>A4BSK1</accession>
<dbReference type="PANTHER" id="PTHR36174:SF1">
    <property type="entry name" value="LIPID II:GLYCINE GLYCYLTRANSFERASE"/>
    <property type="match status" value="1"/>
</dbReference>
<reference evidence="2 3" key="1">
    <citation type="submission" date="2006-02" db="EMBL/GenBank/DDBJ databases">
        <authorList>
            <person name="Waterbury J."/>
            <person name="Ferriera S."/>
            <person name="Johnson J."/>
            <person name="Kravitz S."/>
            <person name="Halpern A."/>
            <person name="Remington K."/>
            <person name="Beeson K."/>
            <person name="Tran B."/>
            <person name="Rogers Y.-H."/>
            <person name="Friedman R."/>
            <person name="Venter J.C."/>
        </authorList>
    </citation>
    <scope>NUCLEOTIDE SEQUENCE [LARGE SCALE GENOMIC DNA]</scope>
    <source>
        <strain evidence="2 3">Nb-231</strain>
    </source>
</reference>
<evidence type="ECO:0000259" key="1">
    <source>
        <dbReference type="Pfam" id="PF13480"/>
    </source>
</evidence>
<dbReference type="InterPro" id="IPR016181">
    <property type="entry name" value="Acyl_CoA_acyltransferase"/>
</dbReference>
<organism evidence="2 3">
    <name type="scientific">Nitrococcus mobilis Nb-231</name>
    <dbReference type="NCBI Taxonomy" id="314278"/>
    <lineage>
        <taxon>Bacteria</taxon>
        <taxon>Pseudomonadati</taxon>
        <taxon>Pseudomonadota</taxon>
        <taxon>Gammaproteobacteria</taxon>
        <taxon>Chromatiales</taxon>
        <taxon>Ectothiorhodospiraceae</taxon>
        <taxon>Nitrococcus</taxon>
    </lineage>
</organism>
<dbReference type="RefSeq" id="WP_005001461.1">
    <property type="nucleotide sequence ID" value="NZ_CH672427.1"/>
</dbReference>
<comment type="caution">
    <text evidence="2">The sequence shown here is derived from an EMBL/GenBank/DDBJ whole genome shotgun (WGS) entry which is preliminary data.</text>
</comment>
<dbReference type="OrthoDB" id="9773932at2"/>
<dbReference type="Proteomes" id="UP000003374">
    <property type="component" value="Unassembled WGS sequence"/>
</dbReference>
<dbReference type="AlphaFoldDB" id="A4BSK1"/>
<dbReference type="SUPFAM" id="SSF55729">
    <property type="entry name" value="Acyl-CoA N-acyltransferases (Nat)"/>
    <property type="match status" value="1"/>
</dbReference>
<dbReference type="Pfam" id="PF13480">
    <property type="entry name" value="Acetyltransf_6"/>
    <property type="match status" value="1"/>
</dbReference>
<dbReference type="EMBL" id="AAOF01000010">
    <property type="protein sequence ID" value="EAR21271.1"/>
    <property type="molecule type" value="Genomic_DNA"/>
</dbReference>
<evidence type="ECO:0000313" key="2">
    <source>
        <dbReference type="EMBL" id="EAR21271.1"/>
    </source>
</evidence>
<dbReference type="HOGENOM" id="CLU_042156_0_0_6"/>
<dbReference type="InterPro" id="IPR038740">
    <property type="entry name" value="BioF2-like_GNAT_dom"/>
</dbReference>
<feature type="domain" description="BioF2-like acetyltransferase" evidence="1">
    <location>
        <begin position="162"/>
        <end position="295"/>
    </location>
</feature>
<keyword evidence="3" id="KW-1185">Reference proteome</keyword>
<dbReference type="InterPro" id="IPR050644">
    <property type="entry name" value="PG_Glycine_Bridge_Synth"/>
</dbReference>
<dbReference type="InterPro" id="IPR017469">
    <property type="entry name" value="PEP-CTERM_FemAB-rel"/>
</dbReference>
<dbReference type="eggNOG" id="COG2348">
    <property type="taxonomic scope" value="Bacteria"/>
</dbReference>
<sequence>MRAVAVERTESTTVRIMELTPQDITRWDAFVDACPGATFFHRAGWKEIIERAFGHSTYFLMAENGDSIEGVLPLARLRSRLFGDALISLPFAVYGGIAASTEQAADALDKAAQVLAERLGVGHLEYRHCKPMHPDWPTKDLYVTFRGRIAPDSQANMAAIPRKQRAMVRKGMRAGLQSRFDDDNERFFQAYSYSVHQLGTPVFARRYFDLLRETFGRSCDVLTVSHGERLVASVLSFYFRDEVLPFYGGGTALAREFAGNDFMYWQLMESARERGYRFFDFGRSKRGAGSYHFKKHWGFEPQPLHYECRLIRATALPDNSPMNPKYRLFIALWRRLPLPVVNALGPYIVRNLG</sequence>
<dbReference type="NCBIfam" id="TIGR03019">
    <property type="entry name" value="pepcterm_femAB"/>
    <property type="match status" value="1"/>
</dbReference>
<evidence type="ECO:0000313" key="3">
    <source>
        <dbReference type="Proteomes" id="UP000003374"/>
    </source>
</evidence>
<dbReference type="Gene3D" id="3.40.630.30">
    <property type="match status" value="1"/>
</dbReference>
<dbReference type="STRING" id="314278.NB231_08440"/>